<dbReference type="OrthoDB" id="1684416at2759"/>
<dbReference type="GO" id="GO:0008017">
    <property type="term" value="F:microtubule binding"/>
    <property type="evidence" value="ECO:0007669"/>
    <property type="project" value="TreeGrafter"/>
</dbReference>
<dbReference type="Proteomes" id="UP000237105">
    <property type="component" value="Unassembled WGS sequence"/>
</dbReference>
<comment type="caution">
    <text evidence="3">The sequence shown here is derived from an EMBL/GenBank/DDBJ whole genome shotgun (WGS) entry which is preliminary data.</text>
</comment>
<dbReference type="GO" id="GO:0005880">
    <property type="term" value="C:nuclear microtubule"/>
    <property type="evidence" value="ECO:0007669"/>
    <property type="project" value="TreeGrafter"/>
</dbReference>
<sequence length="257" mass="29824">MDDDEELEEFVREESFVYEEIDMDYEFDSARFYDFTRTETDSEAGEAERWLQKKLGNVIDDKSSQHSSVTTDELATKRQKLEAGFLSKVAQLKHQALLLHKVPKKLPHDGISTNAKPKRVTIPREPDLATSHRAERRRNRINAESGEPTKSNAHTFKARPLNTKRFNFSTGKRFQDEPPIHLFTKLCLASEDQQNTRPRSESPLPIKATRQKTPCSSNRENKVTNVVKERSQRLGGMDFVDCGRHWRIHDLQLYINR</sequence>
<accession>A0A2P5D9P1</accession>
<dbReference type="GO" id="GO:0090307">
    <property type="term" value="P:mitotic spindle assembly"/>
    <property type="evidence" value="ECO:0007669"/>
    <property type="project" value="TreeGrafter"/>
</dbReference>
<dbReference type="InterPro" id="IPR027330">
    <property type="entry name" value="TPX2_central_dom"/>
</dbReference>
<protein>
    <submittedName>
        <fullName evidence="3">TPX</fullName>
    </submittedName>
</protein>
<dbReference type="STRING" id="3476.A0A2P5D9P1"/>
<dbReference type="InterPro" id="IPR009675">
    <property type="entry name" value="TPX2_fam"/>
</dbReference>
<dbReference type="GO" id="GO:0005819">
    <property type="term" value="C:spindle"/>
    <property type="evidence" value="ECO:0007669"/>
    <property type="project" value="InterPro"/>
</dbReference>
<dbReference type="Pfam" id="PF12214">
    <property type="entry name" value="TPX2_importin"/>
    <property type="match status" value="1"/>
</dbReference>
<dbReference type="PANTHER" id="PTHR14326">
    <property type="entry name" value="TARGETING PROTEIN FOR XKLP2"/>
    <property type="match status" value="1"/>
</dbReference>
<gene>
    <name evidence="3" type="ORF">PanWU01x14_084630</name>
</gene>
<evidence type="ECO:0000313" key="3">
    <source>
        <dbReference type="EMBL" id="PON69999.1"/>
    </source>
</evidence>
<feature type="region of interest" description="Disordered" evidence="1">
    <location>
        <begin position="192"/>
        <end position="220"/>
    </location>
</feature>
<name>A0A2P5D9P1_PARAD</name>
<evidence type="ECO:0000256" key="1">
    <source>
        <dbReference type="SAM" id="MobiDB-lite"/>
    </source>
</evidence>
<dbReference type="GO" id="GO:0060236">
    <property type="term" value="P:regulation of mitotic spindle organization"/>
    <property type="evidence" value="ECO:0007669"/>
    <property type="project" value="InterPro"/>
</dbReference>
<keyword evidence="4" id="KW-1185">Reference proteome</keyword>
<dbReference type="GO" id="GO:0030295">
    <property type="term" value="F:protein kinase activator activity"/>
    <property type="evidence" value="ECO:0007669"/>
    <property type="project" value="TreeGrafter"/>
</dbReference>
<proteinExistence type="predicted"/>
<evidence type="ECO:0000313" key="4">
    <source>
        <dbReference type="Proteomes" id="UP000237105"/>
    </source>
</evidence>
<organism evidence="3 4">
    <name type="scientific">Parasponia andersonii</name>
    <name type="common">Sponia andersonii</name>
    <dbReference type="NCBI Taxonomy" id="3476"/>
    <lineage>
        <taxon>Eukaryota</taxon>
        <taxon>Viridiplantae</taxon>
        <taxon>Streptophyta</taxon>
        <taxon>Embryophyta</taxon>
        <taxon>Tracheophyta</taxon>
        <taxon>Spermatophyta</taxon>
        <taxon>Magnoliopsida</taxon>
        <taxon>eudicotyledons</taxon>
        <taxon>Gunneridae</taxon>
        <taxon>Pentapetalae</taxon>
        <taxon>rosids</taxon>
        <taxon>fabids</taxon>
        <taxon>Rosales</taxon>
        <taxon>Cannabaceae</taxon>
        <taxon>Parasponia</taxon>
    </lineage>
</organism>
<evidence type="ECO:0000259" key="2">
    <source>
        <dbReference type="Pfam" id="PF12214"/>
    </source>
</evidence>
<dbReference type="EMBL" id="JXTB01000053">
    <property type="protein sequence ID" value="PON69999.1"/>
    <property type="molecule type" value="Genomic_DNA"/>
</dbReference>
<reference evidence="4" key="1">
    <citation type="submission" date="2016-06" db="EMBL/GenBank/DDBJ databases">
        <title>Parallel loss of symbiosis genes in relatives of nitrogen-fixing non-legume Parasponia.</title>
        <authorList>
            <person name="Van Velzen R."/>
            <person name="Holmer R."/>
            <person name="Bu F."/>
            <person name="Rutten L."/>
            <person name="Van Zeijl A."/>
            <person name="Liu W."/>
            <person name="Santuari L."/>
            <person name="Cao Q."/>
            <person name="Sharma T."/>
            <person name="Shen D."/>
            <person name="Roswanjaya Y."/>
            <person name="Wardhani T."/>
            <person name="Kalhor M.S."/>
            <person name="Jansen J."/>
            <person name="Van den Hoogen J."/>
            <person name="Gungor B."/>
            <person name="Hartog M."/>
            <person name="Hontelez J."/>
            <person name="Verver J."/>
            <person name="Yang W.-C."/>
            <person name="Schijlen E."/>
            <person name="Repin R."/>
            <person name="Schilthuizen M."/>
            <person name="Schranz E."/>
            <person name="Heidstra R."/>
            <person name="Miyata K."/>
            <person name="Fedorova E."/>
            <person name="Kohlen W."/>
            <person name="Bisseling T."/>
            <person name="Smit S."/>
            <person name="Geurts R."/>
        </authorList>
    </citation>
    <scope>NUCLEOTIDE SEQUENCE [LARGE SCALE GENOMIC DNA]</scope>
    <source>
        <strain evidence="4">cv. WU1-14</strain>
    </source>
</reference>
<feature type="domain" description="TPX2 central" evidence="2">
    <location>
        <begin position="119"/>
        <end position="167"/>
    </location>
</feature>
<dbReference type="AlphaFoldDB" id="A0A2P5D9P1"/>
<dbReference type="PANTHER" id="PTHR14326:SF55">
    <property type="entry name" value="CELL CYCLE REGULATED MICROTUBULE ASSOCIATED PROTEIN"/>
    <property type="match status" value="1"/>
</dbReference>